<evidence type="ECO:0000313" key="8">
    <source>
        <dbReference type="WBParaSite" id="SSLN_0000743001-mRNA-1"/>
    </source>
</evidence>
<organism evidence="8">
    <name type="scientific">Schistocephalus solidus</name>
    <name type="common">Tapeworm</name>
    <dbReference type="NCBI Taxonomy" id="70667"/>
    <lineage>
        <taxon>Eukaryota</taxon>
        <taxon>Metazoa</taxon>
        <taxon>Spiralia</taxon>
        <taxon>Lophotrochozoa</taxon>
        <taxon>Platyhelminthes</taxon>
        <taxon>Cestoda</taxon>
        <taxon>Eucestoda</taxon>
        <taxon>Diphyllobothriidea</taxon>
        <taxon>Diphyllobothriidae</taxon>
        <taxon>Schistocephalus</taxon>
    </lineage>
</organism>
<feature type="transmembrane region" description="Helical" evidence="5">
    <location>
        <begin position="114"/>
        <end position="138"/>
    </location>
</feature>
<dbReference type="GO" id="GO:0016020">
    <property type="term" value="C:membrane"/>
    <property type="evidence" value="ECO:0007669"/>
    <property type="project" value="InterPro"/>
</dbReference>
<feature type="compositionally biased region" description="Basic and acidic residues" evidence="4">
    <location>
        <begin position="1"/>
        <end position="10"/>
    </location>
</feature>
<evidence type="ECO:0000256" key="1">
    <source>
        <dbReference type="ARBA" id="ARBA00022692"/>
    </source>
</evidence>
<protein>
    <submittedName>
        <fullName evidence="8">Chloride channel CLIC-like protein 1</fullName>
    </submittedName>
</protein>
<reference evidence="8" key="1">
    <citation type="submission" date="2016-06" db="UniProtKB">
        <authorList>
            <consortium name="WormBaseParasite"/>
        </authorList>
    </citation>
    <scope>IDENTIFICATION</scope>
</reference>
<name>A0A183SSJ0_SCHSO</name>
<dbReference type="GO" id="GO:0005524">
    <property type="term" value="F:ATP binding"/>
    <property type="evidence" value="ECO:0007669"/>
    <property type="project" value="InterPro"/>
</dbReference>
<sequence length="159" mass="18136">KDAQGEHSENEADDVSGSEDEFVIGGEKPRLSEVLKKQGVWRASRVSDAESLASYGSMVSLLPEKQLLDCPNSFLIIIWERQIFFHCTDYLRNVSLYLQKHAVLKALRMNRPEWYYLAIGLLMMMLGGLTLPSFALLYSEMFQVLLKEFSVNIRLSLLS</sequence>
<keyword evidence="3 5" id="KW-0472">Membrane</keyword>
<dbReference type="OrthoDB" id="10476508at2759"/>
<dbReference type="WBParaSite" id="SSLN_0000743001-mRNA-1">
    <property type="protein sequence ID" value="SSLN_0000743001-mRNA-1"/>
    <property type="gene ID" value="SSLN_0000743001"/>
</dbReference>
<dbReference type="AlphaFoldDB" id="A0A183SSJ0"/>
<dbReference type="InterPro" id="IPR036640">
    <property type="entry name" value="ABC1_TM_sf"/>
</dbReference>
<reference evidence="6 7" key="2">
    <citation type="submission" date="2018-11" db="EMBL/GenBank/DDBJ databases">
        <authorList>
            <consortium name="Pathogen Informatics"/>
        </authorList>
    </citation>
    <scope>NUCLEOTIDE SEQUENCE [LARGE SCALE GENOMIC DNA]</scope>
    <source>
        <strain evidence="6 7">NST_G2</strain>
    </source>
</reference>
<evidence type="ECO:0000313" key="6">
    <source>
        <dbReference type="EMBL" id="VDL93573.1"/>
    </source>
</evidence>
<evidence type="ECO:0000256" key="3">
    <source>
        <dbReference type="ARBA" id="ARBA00023136"/>
    </source>
</evidence>
<dbReference type="Gene3D" id="1.20.1560.10">
    <property type="entry name" value="ABC transporter type 1, transmembrane domain"/>
    <property type="match status" value="1"/>
</dbReference>
<evidence type="ECO:0000313" key="7">
    <source>
        <dbReference type="Proteomes" id="UP000275846"/>
    </source>
</evidence>
<evidence type="ECO:0000256" key="2">
    <source>
        <dbReference type="ARBA" id="ARBA00022989"/>
    </source>
</evidence>
<proteinExistence type="predicted"/>
<evidence type="ECO:0000256" key="5">
    <source>
        <dbReference type="SAM" id="Phobius"/>
    </source>
</evidence>
<accession>A0A183SSJ0</accession>
<feature type="region of interest" description="Disordered" evidence="4">
    <location>
        <begin position="1"/>
        <end position="25"/>
    </location>
</feature>
<keyword evidence="1 5" id="KW-0812">Transmembrane</keyword>
<dbReference type="Proteomes" id="UP000275846">
    <property type="component" value="Unassembled WGS sequence"/>
</dbReference>
<keyword evidence="7" id="KW-1185">Reference proteome</keyword>
<gene>
    <name evidence="6" type="ORF">SSLN_LOCUS7188</name>
</gene>
<feature type="compositionally biased region" description="Acidic residues" evidence="4">
    <location>
        <begin position="11"/>
        <end position="22"/>
    </location>
</feature>
<dbReference type="EMBL" id="UYSU01034030">
    <property type="protein sequence ID" value="VDL93573.1"/>
    <property type="molecule type" value="Genomic_DNA"/>
</dbReference>
<evidence type="ECO:0000256" key="4">
    <source>
        <dbReference type="SAM" id="MobiDB-lite"/>
    </source>
</evidence>
<keyword evidence="2 5" id="KW-1133">Transmembrane helix</keyword>